<dbReference type="EMBL" id="HG916855">
    <property type="protein sequence ID" value="CDM62853.1"/>
    <property type="molecule type" value="Genomic_DNA"/>
</dbReference>
<protein>
    <submittedName>
        <fullName evidence="1">Uncharacterized protein</fullName>
    </submittedName>
</protein>
<geneLocation type="plasmid" evidence="1 2">
    <name>pLPU83d</name>
</geneLocation>
<dbReference type="HOGENOM" id="CLU_2397570_0_0_5"/>
<accession>W6RW46</accession>
<dbReference type="KEGG" id="rhl:LPU83_pLPU83d_1483"/>
<sequence>MLSFALFDEAVCGIDANDSPVQLRGRMAEARFKLLGIHSGEHLPRINEIALVDENVLNAAGSLCRDIDLVASMRPLPPAMPSGRRLSENFSQA</sequence>
<reference evidence="1" key="1">
    <citation type="submission" date="2013-11" db="EMBL/GenBank/DDBJ databases">
        <title>Draft genome sequence of the broad-host-range Rhizobium sp. LPU83 strain, a member of the low-genetic diversity Oregon-like Rhizobium sp. group.</title>
        <authorList>
            <person name="Wibberg D."/>
            <person name="Puehler A."/>
            <person name="Schlueter A."/>
        </authorList>
    </citation>
    <scope>NUCLEOTIDE SEQUENCE [LARGE SCALE GENOMIC DNA]</scope>
    <source>
        <strain evidence="1">LPU83</strain>
        <plasmid evidence="1">pLPU83d</plasmid>
    </source>
</reference>
<evidence type="ECO:0000313" key="1">
    <source>
        <dbReference type="EMBL" id="CDM62853.1"/>
    </source>
</evidence>
<evidence type="ECO:0000313" key="2">
    <source>
        <dbReference type="Proteomes" id="UP000019443"/>
    </source>
</evidence>
<gene>
    <name evidence="1" type="ORF">LPU83_pLPU83d_1483</name>
</gene>
<name>W6RW46_9HYPH</name>
<dbReference type="PATRIC" id="fig|348824.6.peg.7218"/>
<proteinExistence type="predicted"/>
<dbReference type="AlphaFoldDB" id="W6RW46"/>
<keyword evidence="2" id="KW-1185">Reference proteome</keyword>
<keyword evidence="1" id="KW-0614">Plasmid</keyword>
<organism evidence="1 2">
    <name type="scientific">Rhizobium favelukesii</name>
    <dbReference type="NCBI Taxonomy" id="348824"/>
    <lineage>
        <taxon>Bacteria</taxon>
        <taxon>Pseudomonadati</taxon>
        <taxon>Pseudomonadota</taxon>
        <taxon>Alphaproteobacteria</taxon>
        <taxon>Hyphomicrobiales</taxon>
        <taxon>Rhizobiaceae</taxon>
        <taxon>Rhizobium/Agrobacterium group</taxon>
        <taxon>Rhizobium</taxon>
    </lineage>
</organism>
<dbReference type="Proteomes" id="UP000019443">
    <property type="component" value="Plasmid pLPU83d"/>
</dbReference>